<evidence type="ECO:0000256" key="1">
    <source>
        <dbReference type="SAM" id="Phobius"/>
    </source>
</evidence>
<protein>
    <submittedName>
        <fullName evidence="2">Phage holin, lambda family</fullName>
    </submittedName>
</protein>
<feature type="transmembrane region" description="Helical" evidence="1">
    <location>
        <begin position="20"/>
        <end position="39"/>
    </location>
</feature>
<accession>A0AAW5Z807</accession>
<reference evidence="2" key="1">
    <citation type="submission" date="2022-08" db="EMBL/GenBank/DDBJ databases">
        <title>Genome sequencing of human pathogens.</title>
        <authorList>
            <person name="Cao X."/>
        </authorList>
    </citation>
    <scope>NUCLEOTIDE SEQUENCE</scope>
    <source>
        <strain evidence="2">EC16126</strain>
    </source>
</reference>
<dbReference type="RefSeq" id="WP_333780105.1">
    <property type="nucleotide sequence ID" value="NZ_JANWOR010000371.1"/>
</dbReference>
<dbReference type="InterPro" id="IPR006481">
    <property type="entry name" value="Phage_lambda_GpS_holin"/>
</dbReference>
<comment type="caution">
    <text evidence="2">The sequence shown here is derived from an EMBL/GenBank/DDBJ whole genome shotgun (WGS) entry which is preliminary data.</text>
</comment>
<organism evidence="2 3">
    <name type="scientific">Escherichia coli</name>
    <dbReference type="NCBI Taxonomy" id="562"/>
    <lineage>
        <taxon>Bacteria</taxon>
        <taxon>Pseudomonadati</taxon>
        <taxon>Pseudomonadota</taxon>
        <taxon>Gammaproteobacteria</taxon>
        <taxon>Enterobacterales</taxon>
        <taxon>Enterobacteriaceae</taxon>
        <taxon>Escherichia</taxon>
    </lineage>
</organism>
<keyword evidence="1" id="KW-0812">Transmembrane</keyword>
<dbReference type="AlphaFoldDB" id="A0AAW5Z807"/>
<dbReference type="Proteomes" id="UP001211064">
    <property type="component" value="Unassembled WGS sequence"/>
</dbReference>
<evidence type="ECO:0000313" key="3">
    <source>
        <dbReference type="Proteomes" id="UP001211064"/>
    </source>
</evidence>
<keyword evidence="1" id="KW-1133">Transmembrane helix</keyword>
<dbReference type="Pfam" id="PF05106">
    <property type="entry name" value="Phage_holin_3_1"/>
    <property type="match status" value="1"/>
</dbReference>
<gene>
    <name evidence="2" type="ORF">NY836_13940</name>
</gene>
<name>A0AAW5Z807_ECOLX</name>
<keyword evidence="1" id="KW-0472">Membrane</keyword>
<evidence type="ECO:0000313" key="2">
    <source>
        <dbReference type="EMBL" id="MDA4178482.1"/>
    </source>
</evidence>
<dbReference type="EMBL" id="JANWOR010000371">
    <property type="protein sequence ID" value="MDA4178482.1"/>
    <property type="molecule type" value="Genomic_DNA"/>
</dbReference>
<sequence>MKMHNAPHSWPDLLELLQSWWRGDTPLGAVVMSIVMAGLRI</sequence>
<feature type="non-terminal residue" evidence="2">
    <location>
        <position position="41"/>
    </location>
</feature>
<proteinExistence type="predicted"/>